<keyword evidence="6 7" id="KW-0067">ATP-binding</keyword>
<dbReference type="InterPro" id="IPR011009">
    <property type="entry name" value="Kinase-like_dom_sf"/>
</dbReference>
<evidence type="ECO:0000256" key="4">
    <source>
        <dbReference type="ARBA" id="ARBA00022741"/>
    </source>
</evidence>
<dbReference type="SUPFAM" id="SSF56112">
    <property type="entry name" value="Protein kinase-like (PK-like)"/>
    <property type="match status" value="1"/>
</dbReference>
<evidence type="ECO:0000256" key="7">
    <source>
        <dbReference type="PROSITE-ProRule" id="PRU10141"/>
    </source>
</evidence>
<dbReference type="PROSITE" id="PS50011">
    <property type="entry name" value="PROTEIN_KINASE_DOM"/>
    <property type="match status" value="1"/>
</dbReference>
<keyword evidence="5 9" id="KW-0418">Kinase</keyword>
<dbReference type="InterPro" id="IPR050117">
    <property type="entry name" value="MAPK"/>
</dbReference>
<dbReference type="GO" id="GO:0005524">
    <property type="term" value="F:ATP binding"/>
    <property type="evidence" value="ECO:0007669"/>
    <property type="project" value="UniProtKB-UniRule"/>
</dbReference>
<organism evidence="11 12">
    <name type="scientific">Pichia sorbitophila (strain ATCC MYA-4447 / BCRC 22081 / CBS 7064 / NBRC 10061 / NRRL Y-12695)</name>
    <name type="common">Hybrid yeast</name>
    <dbReference type="NCBI Taxonomy" id="559304"/>
    <lineage>
        <taxon>Eukaryota</taxon>
        <taxon>Fungi</taxon>
        <taxon>Dikarya</taxon>
        <taxon>Ascomycota</taxon>
        <taxon>Saccharomycotina</taxon>
        <taxon>Pichiomycetes</taxon>
        <taxon>Debaryomycetaceae</taxon>
        <taxon>Millerozyma</taxon>
    </lineage>
</organism>
<dbReference type="STRING" id="559304.G8Y534"/>
<evidence type="ECO:0000259" key="10">
    <source>
        <dbReference type="PROSITE" id="PS50011"/>
    </source>
</evidence>
<evidence type="ECO:0000256" key="1">
    <source>
        <dbReference type="ARBA" id="ARBA00012411"/>
    </source>
</evidence>
<dbReference type="InterPro" id="IPR003527">
    <property type="entry name" value="MAP_kinase_CS"/>
</dbReference>
<evidence type="ECO:0000313" key="11">
    <source>
        <dbReference type="EMBL" id="CCE85802.1"/>
    </source>
</evidence>
<accession>G8Y534</accession>
<dbReference type="InterPro" id="IPR008271">
    <property type="entry name" value="Ser/Thr_kinase_AS"/>
</dbReference>
<evidence type="ECO:0000256" key="9">
    <source>
        <dbReference type="RuleBase" id="RU361165"/>
    </source>
</evidence>
<dbReference type="Proteomes" id="UP000005222">
    <property type="component" value="Chromosome M"/>
</dbReference>
<dbReference type="eggNOG" id="KOG0660">
    <property type="taxonomic scope" value="Eukaryota"/>
</dbReference>
<sequence length="372" mass="42857">MPQAKTRKIIFNISSNFQALQVIGEGAYGVVCLAVHKPTGIKVAIKKLEPFEKPLFCLRALREIKLLGYFRKHENIVSIFDIQKPLDFDSFKEIYLIQEYMPSDLHKTIATQNLTDDHIQYFIYQILRGLKLIHSANVIHRDLKPSNILINENCDLKICDFGLARLDVVNNSSRGRSSPNISILTEYVATRWYRAPEIMLTSSQYSTAVDMWSVGCILAELFTCIPLFPGNDYKHQLILIFQLLGSPSEEDLTCIKSQRAKSYIRTLPQYKSLNFDRVFNGHPNRLKRHGGKPINPLGLDLLKRLLVFNPEHRITVSEALQHPYVATYHDPKDEPSIEPIPAEVFDFDKSKDQLDVNDLKQKLYEETIRFKH</sequence>
<dbReference type="Pfam" id="PF00069">
    <property type="entry name" value="Pkinase"/>
    <property type="match status" value="1"/>
</dbReference>
<dbReference type="PROSITE" id="PS00108">
    <property type="entry name" value="PROTEIN_KINASE_ST"/>
    <property type="match status" value="1"/>
</dbReference>
<evidence type="ECO:0000256" key="6">
    <source>
        <dbReference type="ARBA" id="ARBA00022840"/>
    </source>
</evidence>
<dbReference type="GO" id="GO:0004707">
    <property type="term" value="F:MAP kinase activity"/>
    <property type="evidence" value="ECO:0007669"/>
    <property type="project" value="UniProtKB-EC"/>
</dbReference>
<dbReference type="EC" id="2.7.11.24" evidence="1 9"/>
<dbReference type="EMBL" id="FO082047">
    <property type="protein sequence ID" value="CCE85802.1"/>
    <property type="molecule type" value="Genomic_DNA"/>
</dbReference>
<reference evidence="11 12" key="1">
    <citation type="journal article" date="2012" name="G3 (Bethesda)">
        <title>Pichia sorbitophila, an interspecies yeast hybrid reveals early steps of genome resolution following polyploidization.</title>
        <authorList>
            <person name="Leh Louis V."/>
            <person name="Despons L."/>
            <person name="Friedrich A."/>
            <person name="Martin T."/>
            <person name="Durrens P."/>
            <person name="Casaregola S."/>
            <person name="Neuveglise C."/>
            <person name="Fairhead C."/>
            <person name="Marck C."/>
            <person name="Cruz J.A."/>
            <person name="Straub M.L."/>
            <person name="Kugler V."/>
            <person name="Sacerdot C."/>
            <person name="Uzunov Z."/>
            <person name="Thierry A."/>
            <person name="Weiss S."/>
            <person name="Bleykasten C."/>
            <person name="De Montigny J."/>
            <person name="Jacques N."/>
            <person name="Jung P."/>
            <person name="Lemaire M."/>
            <person name="Mallet S."/>
            <person name="Morel G."/>
            <person name="Richard G.F."/>
            <person name="Sarkar A."/>
            <person name="Savel G."/>
            <person name="Schacherer J."/>
            <person name="Seret M.L."/>
            <person name="Talla E."/>
            <person name="Samson G."/>
            <person name="Jubin C."/>
            <person name="Poulain J."/>
            <person name="Vacherie B."/>
            <person name="Barbe V."/>
            <person name="Pelletier E."/>
            <person name="Sherman D.J."/>
            <person name="Westhof E."/>
            <person name="Weissenbach J."/>
            <person name="Baret P.V."/>
            <person name="Wincker P."/>
            <person name="Gaillardin C."/>
            <person name="Dujon B."/>
            <person name="Souciet J.L."/>
        </authorList>
    </citation>
    <scope>NUCLEOTIDE SEQUENCE [LARGE SCALE GENOMIC DNA]</scope>
    <source>
        <strain evidence="12">ATCC MYA-4447 / BCRC 22081 / CBS 7064 / NBRC 10061 / NRRL Y-12695</strain>
    </source>
</reference>
<dbReference type="PROSITE" id="PS01351">
    <property type="entry name" value="MAPK"/>
    <property type="match status" value="1"/>
</dbReference>
<evidence type="ECO:0000313" key="12">
    <source>
        <dbReference type="Proteomes" id="UP000005222"/>
    </source>
</evidence>
<comment type="activity regulation">
    <text evidence="9">Activated by threonine and tyrosine phosphorylation.</text>
</comment>
<keyword evidence="3 9" id="KW-0808">Transferase</keyword>
<proteinExistence type="inferred from homology"/>
<evidence type="ECO:0000256" key="5">
    <source>
        <dbReference type="ARBA" id="ARBA00022777"/>
    </source>
</evidence>
<dbReference type="PROSITE" id="PS00107">
    <property type="entry name" value="PROTEIN_KINASE_ATP"/>
    <property type="match status" value="1"/>
</dbReference>
<keyword evidence="2 8" id="KW-0723">Serine/threonine-protein kinase</keyword>
<dbReference type="Gene3D" id="1.10.510.10">
    <property type="entry name" value="Transferase(Phosphotransferase) domain 1"/>
    <property type="match status" value="1"/>
</dbReference>
<dbReference type="InterPro" id="IPR000719">
    <property type="entry name" value="Prot_kinase_dom"/>
</dbReference>
<keyword evidence="9" id="KW-0460">Magnesium</keyword>
<evidence type="ECO:0000256" key="2">
    <source>
        <dbReference type="ARBA" id="ARBA00022527"/>
    </source>
</evidence>
<dbReference type="OrthoDB" id="192887at2759"/>
<dbReference type="InterPro" id="IPR017441">
    <property type="entry name" value="Protein_kinase_ATP_BS"/>
</dbReference>
<keyword evidence="4 7" id="KW-0547">Nucleotide-binding</keyword>
<dbReference type="FunFam" id="3.30.200.20:FF:000046">
    <property type="entry name" value="Mitogen-activated protein kinase"/>
    <property type="match status" value="1"/>
</dbReference>
<gene>
    <name evidence="11" type="primary">Piso0_005436</name>
    <name evidence="11" type="ORF">GNLVRS01_PISO0M14686g</name>
</gene>
<dbReference type="Gene3D" id="3.30.200.20">
    <property type="entry name" value="Phosphorylase Kinase, domain 1"/>
    <property type="match status" value="1"/>
</dbReference>
<dbReference type="SMART" id="SM00220">
    <property type="entry name" value="S_TKc"/>
    <property type="match status" value="1"/>
</dbReference>
<name>G8Y534_PICSO</name>
<comment type="catalytic activity">
    <reaction evidence="9">
        <text>L-threonyl-[protein] + ATP = O-phospho-L-threonyl-[protein] + ADP + H(+)</text>
        <dbReference type="Rhea" id="RHEA:46608"/>
        <dbReference type="Rhea" id="RHEA-COMP:11060"/>
        <dbReference type="Rhea" id="RHEA-COMP:11605"/>
        <dbReference type="ChEBI" id="CHEBI:15378"/>
        <dbReference type="ChEBI" id="CHEBI:30013"/>
        <dbReference type="ChEBI" id="CHEBI:30616"/>
        <dbReference type="ChEBI" id="CHEBI:61977"/>
        <dbReference type="ChEBI" id="CHEBI:456216"/>
        <dbReference type="EC" id="2.7.11.24"/>
    </reaction>
</comment>
<dbReference type="HOGENOM" id="CLU_000288_181_1_1"/>
<dbReference type="GO" id="GO:0030447">
    <property type="term" value="P:filamentous growth"/>
    <property type="evidence" value="ECO:0007669"/>
    <property type="project" value="UniProtKB-ARBA"/>
</dbReference>
<protein>
    <recommendedName>
        <fullName evidence="1 9">Mitogen-activated protein kinase</fullName>
        <ecNumber evidence="1 9">2.7.11.24</ecNumber>
    </recommendedName>
</protein>
<dbReference type="AlphaFoldDB" id="G8Y534"/>
<dbReference type="FunFam" id="1.10.510.10:FF:000098">
    <property type="entry name" value="Mitogen-activated protein kinase 1"/>
    <property type="match status" value="1"/>
</dbReference>
<feature type="binding site" evidence="7">
    <location>
        <position position="47"/>
    </location>
    <ligand>
        <name>ATP</name>
        <dbReference type="ChEBI" id="CHEBI:30616"/>
    </ligand>
</feature>
<dbReference type="PANTHER" id="PTHR24055">
    <property type="entry name" value="MITOGEN-ACTIVATED PROTEIN KINASE"/>
    <property type="match status" value="1"/>
</dbReference>
<keyword evidence="12" id="KW-1185">Reference proteome</keyword>
<comment type="cofactor">
    <cofactor evidence="9">
        <name>Mg(2+)</name>
        <dbReference type="ChEBI" id="CHEBI:18420"/>
    </cofactor>
</comment>
<comment type="similarity">
    <text evidence="9">Belongs to the protein kinase superfamily. Ser/Thr protein kinase family. MAP kinase subfamily.</text>
</comment>
<feature type="domain" description="Protein kinase" evidence="10">
    <location>
        <begin position="17"/>
        <end position="325"/>
    </location>
</feature>
<dbReference type="OMA" id="WRTTFEI"/>
<evidence type="ECO:0000256" key="8">
    <source>
        <dbReference type="RuleBase" id="RU000304"/>
    </source>
</evidence>
<evidence type="ECO:0000256" key="3">
    <source>
        <dbReference type="ARBA" id="ARBA00022679"/>
    </source>
</evidence>
<dbReference type="InParanoid" id="G8Y534"/>